<evidence type="ECO:0000256" key="17">
    <source>
        <dbReference type="ARBA" id="ARBA00029709"/>
    </source>
</evidence>
<feature type="compositionally biased region" description="Basic and acidic residues" evidence="23">
    <location>
        <begin position="368"/>
        <end position="386"/>
    </location>
</feature>
<dbReference type="FunFam" id="3.40.50.300:FF:002774">
    <property type="entry name" value="ATP-dependent DNA helicase chl1"/>
    <property type="match status" value="1"/>
</dbReference>
<evidence type="ECO:0000256" key="9">
    <source>
        <dbReference type="ARBA" id="ARBA00022806"/>
    </source>
</evidence>
<dbReference type="GO" id="GO:0070072">
    <property type="term" value="P:vacuolar proton-transporting V-type ATPase complex assembly"/>
    <property type="evidence" value="ECO:0007669"/>
    <property type="project" value="InterPro"/>
</dbReference>
<dbReference type="NCBIfam" id="TIGR00604">
    <property type="entry name" value="rad3"/>
    <property type="match status" value="1"/>
</dbReference>
<feature type="domain" description="Helicase ATP-binding" evidence="25">
    <location>
        <begin position="271"/>
        <end position="696"/>
    </location>
</feature>
<dbReference type="EMBL" id="NAJO01000006">
    <property type="protein sequence ID" value="OQO11705.1"/>
    <property type="molecule type" value="Genomic_DNA"/>
</dbReference>
<comment type="similarity">
    <text evidence="3">Belongs to the DEAD box helicase family. DEAH subfamily. DDX11/CHL1 sub-subfamily.</text>
</comment>
<evidence type="ECO:0000256" key="22">
    <source>
        <dbReference type="ARBA" id="ARBA00048954"/>
    </source>
</evidence>
<comment type="catalytic activity">
    <reaction evidence="22">
        <text>ATP + H2O = ADP + phosphate + H(+)</text>
        <dbReference type="Rhea" id="RHEA:13065"/>
        <dbReference type="ChEBI" id="CHEBI:15377"/>
        <dbReference type="ChEBI" id="CHEBI:15378"/>
        <dbReference type="ChEBI" id="CHEBI:30616"/>
        <dbReference type="ChEBI" id="CHEBI:43474"/>
        <dbReference type="ChEBI" id="CHEBI:456216"/>
        <dbReference type="EC" id="5.6.2.3"/>
    </reaction>
</comment>
<accession>A0A1V8TK00</accession>
<keyword evidence="8" id="KW-0378">Hydrolase</keyword>
<dbReference type="GO" id="GO:0051536">
    <property type="term" value="F:iron-sulfur cluster binding"/>
    <property type="evidence" value="ECO:0007669"/>
    <property type="project" value="UniProtKB-KW"/>
</dbReference>
<evidence type="ECO:0000256" key="8">
    <source>
        <dbReference type="ARBA" id="ARBA00022801"/>
    </source>
</evidence>
<reference evidence="27" key="1">
    <citation type="submission" date="2017-03" db="EMBL/GenBank/DDBJ databases">
        <title>Genomes of endolithic fungi from Antarctica.</title>
        <authorList>
            <person name="Coleine C."/>
            <person name="Masonjones S."/>
            <person name="Stajich J.E."/>
        </authorList>
    </citation>
    <scope>NUCLEOTIDE SEQUENCE [LARGE SCALE GENOMIC DNA]</scope>
    <source>
        <strain evidence="27">CCFEE 5527</strain>
    </source>
</reference>
<evidence type="ECO:0000256" key="13">
    <source>
        <dbReference type="ARBA" id="ARBA00023125"/>
    </source>
</evidence>
<feature type="region of interest" description="Disordered" evidence="23">
    <location>
        <begin position="368"/>
        <end position="408"/>
    </location>
</feature>
<evidence type="ECO:0000259" key="25">
    <source>
        <dbReference type="PROSITE" id="PS51193"/>
    </source>
</evidence>
<keyword evidence="10" id="KW-0067">ATP-binding</keyword>
<comment type="function">
    <text evidence="21">ATP-dependent DNA helicase important for chromosome transmission and normal cell cycle progression in G(2)/M. May have a role in changing DNA topology to allow the loading of proteins involved in maintaining sister chromatid cohesion in the vicinity of the centromeres. Has a specific role in chromosome segregation during meiosis II.</text>
</comment>
<dbReference type="InterPro" id="IPR027417">
    <property type="entry name" value="P-loop_NTPase"/>
</dbReference>
<dbReference type="InterPro" id="IPR013020">
    <property type="entry name" value="Rad3/Chl1-like"/>
</dbReference>
<evidence type="ECO:0000256" key="15">
    <source>
        <dbReference type="ARBA" id="ARBA00023242"/>
    </source>
</evidence>
<feature type="transmembrane region" description="Helical" evidence="24">
    <location>
        <begin position="891"/>
        <end position="916"/>
    </location>
</feature>
<keyword evidence="24" id="KW-0812">Transmembrane</keyword>
<evidence type="ECO:0000256" key="19">
    <source>
        <dbReference type="ARBA" id="ARBA00044998"/>
    </source>
</evidence>
<keyword evidence="7" id="KW-0547">Nucleotide-binding</keyword>
<evidence type="ECO:0000256" key="4">
    <source>
        <dbReference type="ARBA" id="ARBA00016387"/>
    </source>
</evidence>
<dbReference type="FunCoup" id="A0A1V8TK00">
    <property type="interactions" value="1804"/>
</dbReference>
<keyword evidence="16" id="KW-0131">Cell cycle</keyword>
<evidence type="ECO:0000256" key="18">
    <source>
        <dbReference type="ARBA" id="ARBA00044969"/>
    </source>
</evidence>
<dbReference type="PROSITE" id="PS51193">
    <property type="entry name" value="HELICASE_ATP_BIND_2"/>
    <property type="match status" value="1"/>
</dbReference>
<keyword evidence="11" id="KW-0408">Iron</keyword>
<keyword evidence="27" id="KW-1185">Reference proteome</keyword>
<evidence type="ECO:0000256" key="11">
    <source>
        <dbReference type="ARBA" id="ARBA00023004"/>
    </source>
</evidence>
<keyword evidence="6" id="KW-0479">Metal-binding</keyword>
<sequence>MVLLTITAKAKEAFDEYVKLQVHADQDEDGKARLDRLQIVDVGSSIEHSDLIEVSKCLVGQQHDAGGTIARAWRLDELLKGASVYRPPPPPKPEPTPEYTALMRRLRLEEEQRQYDRMLNPPPNKETFTQRYPNAFDPNTSHGSTGVSNYVDDTTYQDVERQMALILNVLVSIICCAVAIWIAARHWSVPSRLGLSMGGSLTVAVAEVAIYFGYIRRVSEAKTKEGKVVETKEVEETWVIEKSKKANKPLDDGLSHRFTTPWVPPDTNMAPSKDFHHPYQPYEIQQQFMQAVYDCIEDGKVGIFESPTGTGKSLSLICGALTWLREHKRKTFDEALQSIQIDDDEPEWMLEHARSSKRKEALQMRADLEERLPGVREKEKRTREHAANSTQTPKRRKQGDETIESDYESVERFALDDYESDQGGKGGERSIYSAATTDVLKKLGLLGTEDDRARPAEMDEELKIFFCSRTHSQLSQFVGELQRVRLPPGLPADDPGAHDGRTAHEEVKQISLGSRKNLCINPKVIKLESQTAINERCMELQQSKTPLDKKCSFLPNKDNQDLVLDFRDHALASVHDIEDLAGVGKRLGVCPYYASRSAVDPAEIVTLPYPLMLQKSAREALGISLRGHVVIVDEAHNLMDAVESTYSAQITEAQLRFGREALMIYLQKFRNKLKGGNRVYVTQLVRVIDSLLLAITQVQAVSGEGGVLGASALLAGKAVDQINMSKLAKYISESRIARKVEGYAAHLKQADVVNGGVEKASGVSDTPTLTHVQNFLTTLANPSKEGRFFWTRDESDKSITLRYLLLNPSEHFRDIVAEARAVILAGGTMSPMEDYTAQLFPYLTSASISTLSCGHIIPASQLFVRSITSDASGLLNFTFKTRSDASLIRRLGALLLALLPKITGGTVIFFTSYAYLSQIQSQWSSDSTLTKLAALNRPFFFDARSTPAESTFASYSAAIHSNPSRGAVLFSVLGGKLSEGINFSDALGRCVIVVGLPFPNLETPEWKAKAEFLDRQPGAKPGAGRLHAENVCMRVVNQAVGRVVRHKGDWAGVVLVDGRFGQETILEKLPGWIRRSLPEGGGSGKVLSVVRGLGEFFEDRERQS</sequence>
<evidence type="ECO:0000256" key="12">
    <source>
        <dbReference type="ARBA" id="ARBA00023014"/>
    </source>
</evidence>
<dbReference type="SMART" id="SM00491">
    <property type="entry name" value="HELICc2"/>
    <property type="match status" value="1"/>
</dbReference>
<dbReference type="InterPro" id="IPR006555">
    <property type="entry name" value="ATP-dep_Helicase_C"/>
</dbReference>
<dbReference type="PANTHER" id="PTHR11472:SF41">
    <property type="entry name" value="ATP-DEPENDENT DNA HELICASE DDX11-RELATED"/>
    <property type="match status" value="1"/>
</dbReference>
<dbReference type="GO" id="GO:0046872">
    <property type="term" value="F:metal ion binding"/>
    <property type="evidence" value="ECO:0007669"/>
    <property type="project" value="UniProtKB-KW"/>
</dbReference>
<evidence type="ECO:0000256" key="21">
    <source>
        <dbReference type="ARBA" id="ARBA00045702"/>
    </source>
</evidence>
<dbReference type="Proteomes" id="UP000192596">
    <property type="component" value="Unassembled WGS sequence"/>
</dbReference>
<dbReference type="Pfam" id="PF11712">
    <property type="entry name" value="Vma12"/>
    <property type="match status" value="1"/>
</dbReference>
<evidence type="ECO:0000313" key="26">
    <source>
        <dbReference type="EMBL" id="OQO11705.1"/>
    </source>
</evidence>
<dbReference type="GO" id="GO:0016818">
    <property type="term" value="F:hydrolase activity, acting on acid anhydrides, in phosphorus-containing anhydrides"/>
    <property type="evidence" value="ECO:0007669"/>
    <property type="project" value="InterPro"/>
</dbReference>
<keyword evidence="9" id="KW-0347">Helicase</keyword>
<dbReference type="GO" id="GO:0006139">
    <property type="term" value="P:nucleobase-containing compound metabolic process"/>
    <property type="evidence" value="ECO:0007669"/>
    <property type="project" value="InterPro"/>
</dbReference>
<gene>
    <name evidence="26" type="ORF">B0A48_03432</name>
</gene>
<comment type="subcellular location">
    <subcellularLocation>
        <location evidence="2">Nucleus</location>
    </subcellularLocation>
</comment>
<keyword evidence="13" id="KW-0238">DNA-binding</keyword>
<dbReference type="Pfam" id="PF06733">
    <property type="entry name" value="DEAD_2"/>
    <property type="match status" value="1"/>
</dbReference>
<evidence type="ECO:0000256" key="5">
    <source>
        <dbReference type="ARBA" id="ARBA00017386"/>
    </source>
</evidence>
<evidence type="ECO:0000256" key="2">
    <source>
        <dbReference type="ARBA" id="ARBA00004123"/>
    </source>
</evidence>
<keyword evidence="12" id="KW-0411">Iron-sulfur</keyword>
<keyword evidence="15" id="KW-0539">Nucleus</keyword>
<evidence type="ECO:0000256" key="20">
    <source>
        <dbReference type="ARBA" id="ARBA00045008"/>
    </source>
</evidence>
<evidence type="ECO:0000256" key="1">
    <source>
        <dbReference type="ARBA" id="ARBA00001966"/>
    </source>
</evidence>
<dbReference type="InterPro" id="IPR010614">
    <property type="entry name" value="RAD3-like_helicase_DEAD"/>
</dbReference>
<evidence type="ECO:0000256" key="24">
    <source>
        <dbReference type="SAM" id="Phobius"/>
    </source>
</evidence>
<evidence type="ECO:0000256" key="10">
    <source>
        <dbReference type="ARBA" id="ARBA00022840"/>
    </source>
</evidence>
<dbReference type="AlphaFoldDB" id="A0A1V8TK00"/>
<comment type="cofactor">
    <cofactor evidence="1">
        <name>[4Fe-4S] cluster</name>
        <dbReference type="ChEBI" id="CHEBI:49883"/>
    </cofactor>
</comment>
<dbReference type="GO" id="GO:0005634">
    <property type="term" value="C:nucleus"/>
    <property type="evidence" value="ECO:0007669"/>
    <property type="project" value="UniProtKB-SubCell"/>
</dbReference>
<dbReference type="OrthoDB" id="267079at2759"/>
<evidence type="ECO:0000256" key="6">
    <source>
        <dbReference type="ARBA" id="ARBA00022723"/>
    </source>
</evidence>
<name>A0A1V8TK00_9PEZI</name>
<dbReference type="GO" id="GO:0043139">
    <property type="term" value="F:5'-3' DNA helicase activity"/>
    <property type="evidence" value="ECO:0007669"/>
    <property type="project" value="UniProtKB-EC"/>
</dbReference>
<feature type="transmembrane region" description="Helical" evidence="24">
    <location>
        <begin position="165"/>
        <end position="187"/>
    </location>
</feature>
<dbReference type="EC" id="5.6.2.3" evidence="18"/>
<dbReference type="InterPro" id="IPR021013">
    <property type="entry name" value="ATPase_Vma12"/>
</dbReference>
<evidence type="ECO:0000256" key="14">
    <source>
        <dbReference type="ARBA" id="ARBA00023235"/>
    </source>
</evidence>
<dbReference type="PANTHER" id="PTHR11472">
    <property type="entry name" value="DNA REPAIR DEAD HELICASE RAD3/XP-D SUBFAMILY MEMBER"/>
    <property type="match status" value="1"/>
</dbReference>
<dbReference type="Gene3D" id="3.40.50.300">
    <property type="entry name" value="P-loop containing nucleotide triphosphate hydrolases"/>
    <property type="match status" value="3"/>
</dbReference>
<dbReference type="STRING" id="1507870.A0A1V8TK00"/>
<keyword evidence="14" id="KW-0413">Isomerase</keyword>
<evidence type="ECO:0000313" key="27">
    <source>
        <dbReference type="Proteomes" id="UP000192596"/>
    </source>
</evidence>
<evidence type="ECO:0000256" key="3">
    <source>
        <dbReference type="ARBA" id="ARBA00008435"/>
    </source>
</evidence>
<keyword evidence="24" id="KW-1133">Transmembrane helix</keyword>
<dbReference type="SMART" id="SM00488">
    <property type="entry name" value="DEXDc2"/>
    <property type="match status" value="1"/>
</dbReference>
<proteinExistence type="inferred from homology"/>
<evidence type="ECO:0000256" key="16">
    <source>
        <dbReference type="ARBA" id="ARBA00023306"/>
    </source>
</evidence>
<dbReference type="InterPro" id="IPR006554">
    <property type="entry name" value="Helicase-like_DEXD_c2"/>
</dbReference>
<feature type="transmembrane region" description="Helical" evidence="24">
    <location>
        <begin position="193"/>
        <end position="214"/>
    </location>
</feature>
<dbReference type="SUPFAM" id="SSF52540">
    <property type="entry name" value="P-loop containing nucleoside triphosphate hydrolases"/>
    <property type="match status" value="1"/>
</dbReference>
<dbReference type="GO" id="GO:0005524">
    <property type="term" value="F:ATP binding"/>
    <property type="evidence" value="ECO:0007669"/>
    <property type="project" value="UniProtKB-KW"/>
</dbReference>
<organism evidence="26 27">
    <name type="scientific">Cryoendolithus antarcticus</name>
    <dbReference type="NCBI Taxonomy" id="1507870"/>
    <lineage>
        <taxon>Eukaryota</taxon>
        <taxon>Fungi</taxon>
        <taxon>Dikarya</taxon>
        <taxon>Ascomycota</taxon>
        <taxon>Pezizomycotina</taxon>
        <taxon>Dothideomycetes</taxon>
        <taxon>Dothideomycetidae</taxon>
        <taxon>Cladosporiales</taxon>
        <taxon>Cladosporiaceae</taxon>
        <taxon>Cryoendolithus</taxon>
    </lineage>
</organism>
<dbReference type="GO" id="GO:0003677">
    <property type="term" value="F:DNA binding"/>
    <property type="evidence" value="ECO:0007669"/>
    <property type="project" value="UniProtKB-KW"/>
</dbReference>
<dbReference type="InParanoid" id="A0A1V8TK00"/>
<dbReference type="InterPro" id="IPR014013">
    <property type="entry name" value="Helic_SF1/SF2_ATP-bd_DinG/Rad3"/>
</dbReference>
<evidence type="ECO:0000256" key="7">
    <source>
        <dbReference type="ARBA" id="ARBA00022741"/>
    </source>
</evidence>
<evidence type="ECO:0000256" key="23">
    <source>
        <dbReference type="SAM" id="MobiDB-lite"/>
    </source>
</evidence>
<dbReference type="InterPro" id="IPR045028">
    <property type="entry name" value="DinG/Rad3-like"/>
</dbReference>
<comment type="caution">
    <text evidence="26">The sequence shown here is derived from an EMBL/GenBank/DDBJ whole genome shotgun (WGS) entry which is preliminary data.</text>
</comment>
<keyword evidence="24" id="KW-0472">Membrane</keyword>
<dbReference type="Pfam" id="PF13307">
    <property type="entry name" value="Helicase_C_2"/>
    <property type="match status" value="1"/>
</dbReference>
<dbReference type="GO" id="GO:0034085">
    <property type="term" value="P:establishment of sister chromatid cohesion"/>
    <property type="evidence" value="ECO:0007669"/>
    <property type="project" value="TreeGrafter"/>
</dbReference>
<protein>
    <recommendedName>
        <fullName evidence="5">ATP-dependent DNA helicase CHL1</fullName>
        <ecNumber evidence="18">5.6.2.3</ecNumber>
    </recommendedName>
    <alternativeName>
        <fullName evidence="4">ATP-dependent DNA helicase chl1</fullName>
    </alternativeName>
    <alternativeName>
        <fullName evidence="17">Chromosome loss protein 1</fullName>
    </alternativeName>
    <alternativeName>
        <fullName evidence="19 20">DNA 5'-3' helicase CHL1</fullName>
    </alternativeName>
</protein>